<feature type="region of interest" description="Disordered" evidence="2">
    <location>
        <begin position="424"/>
        <end position="463"/>
    </location>
</feature>
<dbReference type="FunFam" id="1.10.472.80:FF:000038">
    <property type="entry name" value="TBC1 domain family member 5"/>
    <property type="match status" value="1"/>
</dbReference>
<evidence type="ECO:0000256" key="1">
    <source>
        <dbReference type="ARBA" id="ARBA00022468"/>
    </source>
</evidence>
<dbReference type="EMBL" id="CAJPDS010000007">
    <property type="protein sequence ID" value="CAF9908999.1"/>
    <property type="molecule type" value="Genomic_DNA"/>
</dbReference>
<sequence>MSAARQAPPSSLELLLGFVLETTRHPPATRNDTISGLPQLAMPLWRCGYMSKIGRVRWQATFADNGSISDLRAAVKDTSGRSPCTVGLRSICWKAFLLFENLDRSTWKKTLGDSRSAYSALRDHFLKDIEHPDDVSATDPLADDHNSPWNILRQDEELRAEIFQDVERCMPDISYFREPHTQSMLLDILFIFCKLNRDIGYRQGMHEVLAPILWVISRDAIDPQSFANASQKEANSDDLILACFDPHYIEHDAFTLFSIMMQTVKSFYETGSTSQPAALPTINSSTIVERSRRIHEEYLRRIDPELAEHLTAIEVLPQIFLIRWIRLLFGREFPLDDVLTLWDVLFSEDPTLNLVDLICVSMLLRIRQQLIESDYSAALTLLLRYPVPALPHGPPSFVKDAVYLQRHLSVEGGKSIIARYSGTFTPRSRSSTGSKRGKRVHRQGRDNVRRSLSPGASPSKFLQDQGGIEGIIQEAARGVYNRSEKWGVAKALRGAYQGLQSASSTPTKLASASRWSLDTGGFINDDSTNLTARIHALEQRNRALAKLLEKSMEDLWVQQREFTKEKSEIAADALSLAIAKVQFVQVYLENSTMPLPTEDEDRDPEDGVKALESIPTADVDTPVEAPAGQSSPTPKPITQDIRKKNLKAVRSSISQNSTGSPSKKAESFVTPTGNIPSLNISSEGKASEEAPKSRPMLAQSSFSWILGEDQRKSDFVAASPFSTEKERARGKAGFLFGDDKAERSKSKTAASEGMSATEKDAEEEAITLRALNAAVEDV</sequence>
<feature type="compositionally biased region" description="Polar residues" evidence="2">
    <location>
        <begin position="651"/>
        <end position="661"/>
    </location>
</feature>
<dbReference type="InterPro" id="IPR000195">
    <property type="entry name" value="Rab-GAP-TBC_dom"/>
</dbReference>
<evidence type="ECO:0000313" key="5">
    <source>
        <dbReference type="Proteomes" id="UP000664521"/>
    </source>
</evidence>
<dbReference type="SUPFAM" id="SSF47923">
    <property type="entry name" value="Ypt/Rab-GAP domain of gyp1p"/>
    <property type="match status" value="2"/>
</dbReference>
<evidence type="ECO:0000313" key="4">
    <source>
        <dbReference type="EMBL" id="CAF9908999.1"/>
    </source>
</evidence>
<name>A0A8H3EPI2_9LECA</name>
<feature type="domain" description="Rab-GAP TBC" evidence="3">
    <location>
        <begin position="83"/>
        <end position="349"/>
    </location>
</feature>
<dbReference type="SMART" id="SM00164">
    <property type="entry name" value="TBC"/>
    <property type="match status" value="1"/>
</dbReference>
<dbReference type="Pfam" id="PF00566">
    <property type="entry name" value="RabGAP-TBC"/>
    <property type="match status" value="1"/>
</dbReference>
<dbReference type="Gene3D" id="1.10.472.80">
    <property type="entry name" value="Ypt/Rab-GAP domain of gyp1p, domain 3"/>
    <property type="match status" value="1"/>
</dbReference>
<dbReference type="InterPro" id="IPR035969">
    <property type="entry name" value="Rab-GAP_TBC_sf"/>
</dbReference>
<proteinExistence type="predicted"/>
<reference evidence="4" key="1">
    <citation type="submission" date="2021-03" db="EMBL/GenBank/DDBJ databases">
        <authorList>
            <person name="Tagirdzhanova G."/>
        </authorList>
    </citation>
    <scope>NUCLEOTIDE SEQUENCE</scope>
</reference>
<evidence type="ECO:0000256" key="2">
    <source>
        <dbReference type="SAM" id="MobiDB-lite"/>
    </source>
</evidence>
<keyword evidence="1" id="KW-0343">GTPase activation</keyword>
<gene>
    <name evidence="4" type="ORF">HETSPECPRED_008790</name>
</gene>
<organism evidence="4 5">
    <name type="scientific">Heterodermia speciosa</name>
    <dbReference type="NCBI Taxonomy" id="116794"/>
    <lineage>
        <taxon>Eukaryota</taxon>
        <taxon>Fungi</taxon>
        <taxon>Dikarya</taxon>
        <taxon>Ascomycota</taxon>
        <taxon>Pezizomycotina</taxon>
        <taxon>Lecanoromycetes</taxon>
        <taxon>OSLEUM clade</taxon>
        <taxon>Lecanoromycetidae</taxon>
        <taxon>Caliciales</taxon>
        <taxon>Physciaceae</taxon>
        <taxon>Heterodermia</taxon>
    </lineage>
</organism>
<protein>
    <recommendedName>
        <fullName evidence="3">Rab-GAP TBC domain-containing protein</fullName>
    </recommendedName>
</protein>
<feature type="compositionally biased region" description="Polar residues" evidence="2">
    <location>
        <begin position="669"/>
        <end position="684"/>
    </location>
</feature>
<dbReference type="Gene3D" id="1.10.8.270">
    <property type="entry name" value="putative rabgap domain of human tbc1 domain family member 14 like domains"/>
    <property type="match status" value="1"/>
</dbReference>
<feature type="region of interest" description="Disordered" evidence="2">
    <location>
        <begin position="732"/>
        <end position="761"/>
    </location>
</feature>
<dbReference type="OrthoDB" id="27140at2759"/>
<evidence type="ECO:0000259" key="3">
    <source>
        <dbReference type="PROSITE" id="PS50086"/>
    </source>
</evidence>
<dbReference type="Proteomes" id="UP000664521">
    <property type="component" value="Unassembled WGS sequence"/>
</dbReference>
<dbReference type="AlphaFoldDB" id="A0A8H3EPI2"/>
<dbReference type="FunFam" id="1.10.8.270:FF:000031">
    <property type="entry name" value="TBC1 domain family member 5"/>
    <property type="match status" value="1"/>
</dbReference>
<dbReference type="PANTHER" id="PTHR22957">
    <property type="entry name" value="TBC1 DOMAIN FAMILY MEMBER GTPASE-ACTIVATING PROTEIN"/>
    <property type="match status" value="1"/>
</dbReference>
<dbReference type="PROSITE" id="PS50086">
    <property type="entry name" value="TBC_RABGAP"/>
    <property type="match status" value="1"/>
</dbReference>
<comment type="caution">
    <text evidence="4">The sequence shown here is derived from an EMBL/GenBank/DDBJ whole genome shotgun (WGS) entry which is preliminary data.</text>
</comment>
<keyword evidence="5" id="KW-1185">Reference proteome</keyword>
<dbReference type="GO" id="GO:0005096">
    <property type="term" value="F:GTPase activator activity"/>
    <property type="evidence" value="ECO:0007669"/>
    <property type="project" value="UniProtKB-KW"/>
</dbReference>
<accession>A0A8H3EPI2</accession>
<dbReference type="PANTHER" id="PTHR22957:SF337">
    <property type="entry name" value="TBC1 DOMAIN FAMILY MEMBER 5"/>
    <property type="match status" value="1"/>
</dbReference>
<feature type="region of interest" description="Disordered" evidence="2">
    <location>
        <begin position="613"/>
        <end position="696"/>
    </location>
</feature>